<dbReference type="EMBL" id="JABBWG010000532">
    <property type="protein sequence ID" value="KAG1791970.1"/>
    <property type="molecule type" value="Genomic_DNA"/>
</dbReference>
<reference evidence="1" key="1">
    <citation type="journal article" date="2020" name="New Phytol.">
        <title>Comparative genomics reveals dynamic genome evolution in host specialist ectomycorrhizal fungi.</title>
        <authorList>
            <person name="Lofgren L.A."/>
            <person name="Nguyen N.H."/>
            <person name="Vilgalys R."/>
            <person name="Ruytinx J."/>
            <person name="Liao H.L."/>
            <person name="Branco S."/>
            <person name="Kuo A."/>
            <person name="LaButti K."/>
            <person name="Lipzen A."/>
            <person name="Andreopoulos W."/>
            <person name="Pangilinan J."/>
            <person name="Riley R."/>
            <person name="Hundley H."/>
            <person name="Na H."/>
            <person name="Barry K."/>
            <person name="Grigoriev I.V."/>
            <person name="Stajich J.E."/>
            <person name="Kennedy P.G."/>
        </authorList>
    </citation>
    <scope>NUCLEOTIDE SEQUENCE</scope>
    <source>
        <strain evidence="1">MN1</strain>
    </source>
</reference>
<keyword evidence="3" id="KW-1185">Reference proteome</keyword>
<comment type="caution">
    <text evidence="1">The sequence shown here is derived from an EMBL/GenBank/DDBJ whole genome shotgun (WGS) entry which is preliminary data.</text>
</comment>
<name>A0A9P7ALK7_9AGAM</name>
<sequence>MLLRQVKYTFCSFSPHNDISITVISSQYLEVAEVKCGFILNSQDSRWRMRQRYRPCKSDHPQLAYYTSCVLQYAACHRTTFPALQISFVNSSIRHYSLCHNHLLGFL</sequence>
<proteinExistence type="predicted"/>
<evidence type="ECO:0000313" key="2">
    <source>
        <dbReference type="EMBL" id="KAG1810933.1"/>
    </source>
</evidence>
<dbReference type="AlphaFoldDB" id="A0A9P7ALK7"/>
<dbReference type="EMBL" id="JABBWG010000031">
    <property type="protein sequence ID" value="KAG1810933.1"/>
    <property type="molecule type" value="Genomic_DNA"/>
</dbReference>
<evidence type="ECO:0000313" key="1">
    <source>
        <dbReference type="EMBL" id="KAG1791970.1"/>
    </source>
</evidence>
<dbReference type="Proteomes" id="UP000807769">
    <property type="component" value="Unassembled WGS sequence"/>
</dbReference>
<dbReference type="GeneID" id="64630514"/>
<protein>
    <submittedName>
        <fullName evidence="1">Uncharacterized protein</fullName>
    </submittedName>
</protein>
<organism evidence="1 3">
    <name type="scientific">Suillus subaureus</name>
    <dbReference type="NCBI Taxonomy" id="48587"/>
    <lineage>
        <taxon>Eukaryota</taxon>
        <taxon>Fungi</taxon>
        <taxon>Dikarya</taxon>
        <taxon>Basidiomycota</taxon>
        <taxon>Agaricomycotina</taxon>
        <taxon>Agaricomycetes</taxon>
        <taxon>Agaricomycetidae</taxon>
        <taxon>Boletales</taxon>
        <taxon>Suillineae</taxon>
        <taxon>Suillaceae</taxon>
        <taxon>Suillus</taxon>
    </lineage>
</organism>
<evidence type="ECO:0000313" key="3">
    <source>
        <dbReference type="Proteomes" id="UP000807769"/>
    </source>
</evidence>
<gene>
    <name evidence="2" type="ORF">BJ212DRAFT_1376846</name>
    <name evidence="1" type="ORF">BJ212DRAFT_1417975</name>
</gene>
<dbReference type="RefSeq" id="XP_041189713.1">
    <property type="nucleotide sequence ID" value="XM_041336497.1"/>
</dbReference>
<accession>A0A9P7ALK7</accession>
<dbReference type="OrthoDB" id="5321006at2759"/>